<dbReference type="InterPro" id="IPR016087">
    <property type="entry name" value="Chalcone_isomerase"/>
</dbReference>
<dbReference type="Proteomes" id="UP000054166">
    <property type="component" value="Unassembled WGS sequence"/>
</dbReference>
<dbReference type="Pfam" id="PF16035">
    <property type="entry name" value="Chalcone_2"/>
    <property type="match status" value="2"/>
</dbReference>
<keyword evidence="3" id="KW-1185">Reference proteome</keyword>
<dbReference type="GO" id="GO:0016872">
    <property type="term" value="F:intramolecular lyase activity"/>
    <property type="evidence" value="ECO:0007669"/>
    <property type="project" value="InterPro"/>
</dbReference>
<gene>
    <name evidence="2" type="ORF">PILCRDRAFT_817535</name>
</gene>
<evidence type="ECO:0000313" key="3">
    <source>
        <dbReference type="Proteomes" id="UP000054166"/>
    </source>
</evidence>
<dbReference type="HOGENOM" id="CLU_038840_2_0_1"/>
<feature type="domain" description="Chalcone isomerase" evidence="1">
    <location>
        <begin position="133"/>
        <end position="267"/>
    </location>
</feature>
<protein>
    <recommendedName>
        <fullName evidence="1">Chalcone isomerase domain-containing protein</fullName>
    </recommendedName>
</protein>
<evidence type="ECO:0000313" key="2">
    <source>
        <dbReference type="EMBL" id="KIM85504.1"/>
    </source>
</evidence>
<feature type="domain" description="Chalcone isomerase" evidence="1">
    <location>
        <begin position="95"/>
        <end position="126"/>
    </location>
</feature>
<dbReference type="PANTHER" id="PTHR47284">
    <property type="entry name" value="FATTY-ACID-BINDING PROTEIN 2"/>
    <property type="match status" value="1"/>
</dbReference>
<sequence length="275" mass="30487">MFPFLQHHIFKVARTGSWRLFSSAAHPKFHASASLGPFLWGSIFLVSASIAFRPTVHLDAESLPDATTTDFRTDPATSIEFPTTLIIASKNPLPKFSLVGLGVRTVSFLGIKVYSVGFYADLDNPKLKISKSATPEEKIEHIVRNTTCVIRIIPTRSTSYTHLRDGFMRALLARMKTAHTRGIITAEEETDAQSHLRILKSIFPNAPFTKHTPLDILVTAPPRDPARQRALVIRNMGSVENNWVATEFLLAYFEGAGLSPALKNSVVERLDSFGE</sequence>
<proteinExistence type="predicted"/>
<organism evidence="2 3">
    <name type="scientific">Piloderma croceum (strain F 1598)</name>
    <dbReference type="NCBI Taxonomy" id="765440"/>
    <lineage>
        <taxon>Eukaryota</taxon>
        <taxon>Fungi</taxon>
        <taxon>Dikarya</taxon>
        <taxon>Basidiomycota</taxon>
        <taxon>Agaricomycotina</taxon>
        <taxon>Agaricomycetes</taxon>
        <taxon>Agaricomycetidae</taxon>
        <taxon>Atheliales</taxon>
        <taxon>Atheliaceae</taxon>
        <taxon>Piloderma</taxon>
    </lineage>
</organism>
<dbReference type="AlphaFoldDB" id="A0A0C3G074"/>
<name>A0A0C3G074_PILCF</name>
<accession>A0A0C3G074</accession>
<reference evidence="3" key="2">
    <citation type="submission" date="2015-01" db="EMBL/GenBank/DDBJ databases">
        <title>Evolutionary Origins and Diversification of the Mycorrhizal Mutualists.</title>
        <authorList>
            <consortium name="DOE Joint Genome Institute"/>
            <consortium name="Mycorrhizal Genomics Consortium"/>
            <person name="Kohler A."/>
            <person name="Kuo A."/>
            <person name="Nagy L.G."/>
            <person name="Floudas D."/>
            <person name="Copeland A."/>
            <person name="Barry K.W."/>
            <person name="Cichocki N."/>
            <person name="Veneault-Fourrey C."/>
            <person name="LaButti K."/>
            <person name="Lindquist E.A."/>
            <person name="Lipzen A."/>
            <person name="Lundell T."/>
            <person name="Morin E."/>
            <person name="Murat C."/>
            <person name="Riley R."/>
            <person name="Ohm R."/>
            <person name="Sun H."/>
            <person name="Tunlid A."/>
            <person name="Henrissat B."/>
            <person name="Grigoriev I.V."/>
            <person name="Hibbett D.S."/>
            <person name="Martin F."/>
        </authorList>
    </citation>
    <scope>NUCLEOTIDE SEQUENCE [LARGE SCALE GENOMIC DNA]</scope>
    <source>
        <strain evidence="3">F 1598</strain>
    </source>
</reference>
<dbReference type="InterPro" id="IPR016088">
    <property type="entry name" value="Chalcone_isomerase_3-sand"/>
</dbReference>
<dbReference type="STRING" id="765440.A0A0C3G074"/>
<dbReference type="Gene3D" id="3.50.70.10">
    <property type="match status" value="1"/>
</dbReference>
<dbReference type="PANTHER" id="PTHR47284:SF3">
    <property type="entry name" value="FATTY-ACID-BINDING PROTEIN 2"/>
    <property type="match status" value="1"/>
</dbReference>
<dbReference type="SUPFAM" id="SSF54626">
    <property type="entry name" value="Chalcone isomerase"/>
    <property type="match status" value="1"/>
</dbReference>
<dbReference type="InterPro" id="IPR036298">
    <property type="entry name" value="Chalcone_isomerase_sf"/>
</dbReference>
<evidence type="ECO:0000259" key="1">
    <source>
        <dbReference type="Pfam" id="PF16035"/>
    </source>
</evidence>
<dbReference type="EMBL" id="KN832985">
    <property type="protein sequence ID" value="KIM85504.1"/>
    <property type="molecule type" value="Genomic_DNA"/>
</dbReference>
<dbReference type="InParanoid" id="A0A0C3G074"/>
<dbReference type="OrthoDB" id="18193at2759"/>
<reference evidence="2 3" key="1">
    <citation type="submission" date="2014-04" db="EMBL/GenBank/DDBJ databases">
        <authorList>
            <consortium name="DOE Joint Genome Institute"/>
            <person name="Kuo A."/>
            <person name="Tarkka M."/>
            <person name="Buscot F."/>
            <person name="Kohler A."/>
            <person name="Nagy L.G."/>
            <person name="Floudas D."/>
            <person name="Copeland A."/>
            <person name="Barry K.W."/>
            <person name="Cichocki N."/>
            <person name="Veneault-Fourrey C."/>
            <person name="LaButti K."/>
            <person name="Lindquist E.A."/>
            <person name="Lipzen A."/>
            <person name="Lundell T."/>
            <person name="Morin E."/>
            <person name="Murat C."/>
            <person name="Sun H."/>
            <person name="Tunlid A."/>
            <person name="Henrissat B."/>
            <person name="Grigoriev I.V."/>
            <person name="Hibbett D.S."/>
            <person name="Martin F."/>
            <person name="Nordberg H.P."/>
            <person name="Cantor M.N."/>
            <person name="Hua S.X."/>
        </authorList>
    </citation>
    <scope>NUCLEOTIDE SEQUENCE [LARGE SCALE GENOMIC DNA]</scope>
    <source>
        <strain evidence="2 3">F 1598</strain>
    </source>
</reference>